<comment type="subcellular location">
    <subcellularLocation>
        <location evidence="1">Endomembrane system</location>
        <topology evidence="1">Multi-pass membrane protein</topology>
    </subcellularLocation>
</comment>
<evidence type="ECO:0000256" key="6">
    <source>
        <dbReference type="ARBA" id="ARBA00023136"/>
    </source>
</evidence>
<feature type="transmembrane region" description="Helical" evidence="7">
    <location>
        <begin position="148"/>
        <end position="172"/>
    </location>
</feature>
<organism evidence="8 9">
    <name type="scientific">Bittarella massiliensis</name>
    <name type="common">ex Durand et al. 2017</name>
    <dbReference type="NCBI Taxonomy" id="1720313"/>
    <lineage>
        <taxon>Bacteria</taxon>
        <taxon>Bacillati</taxon>
        <taxon>Bacillota</taxon>
        <taxon>Clostridia</taxon>
        <taxon>Eubacteriales</taxon>
        <taxon>Oscillospiraceae</taxon>
        <taxon>Bittarella (ex Durand et al. 2017)</taxon>
    </lineage>
</organism>
<evidence type="ECO:0000313" key="8">
    <source>
        <dbReference type="EMBL" id="MCQ4949610.1"/>
    </source>
</evidence>
<comment type="caution">
    <text evidence="8">The sequence shown here is derived from an EMBL/GenBank/DDBJ whole genome shotgun (WGS) entry which is preliminary data.</text>
</comment>
<feature type="transmembrane region" description="Helical" evidence="7">
    <location>
        <begin position="87"/>
        <end position="106"/>
    </location>
</feature>
<dbReference type="Proteomes" id="UP001205063">
    <property type="component" value="Unassembled WGS sequence"/>
</dbReference>
<feature type="transmembrane region" description="Helical" evidence="7">
    <location>
        <begin position="192"/>
        <end position="212"/>
    </location>
</feature>
<reference evidence="8" key="1">
    <citation type="submission" date="2022-06" db="EMBL/GenBank/DDBJ databases">
        <title>Isolation of gut microbiota from human fecal samples.</title>
        <authorList>
            <person name="Pamer E.G."/>
            <person name="Barat B."/>
            <person name="Waligurski E."/>
            <person name="Medina S."/>
            <person name="Paddock L."/>
            <person name="Mostad J."/>
        </authorList>
    </citation>
    <scope>NUCLEOTIDE SEQUENCE</scope>
    <source>
        <strain evidence="8">DFI.7.96</strain>
    </source>
</reference>
<evidence type="ECO:0000256" key="2">
    <source>
        <dbReference type="ARBA" id="ARBA00022448"/>
    </source>
</evidence>
<feature type="transmembrane region" description="Helical" evidence="7">
    <location>
        <begin position="38"/>
        <end position="55"/>
    </location>
</feature>
<feature type="transmembrane region" description="Helical" evidence="7">
    <location>
        <begin position="61"/>
        <end position="80"/>
    </location>
</feature>
<dbReference type="GO" id="GO:0005886">
    <property type="term" value="C:plasma membrane"/>
    <property type="evidence" value="ECO:0007669"/>
    <property type="project" value="TreeGrafter"/>
</dbReference>
<proteinExistence type="predicted"/>
<dbReference type="EMBL" id="JANGAB010000003">
    <property type="protein sequence ID" value="MCQ4949610.1"/>
    <property type="molecule type" value="Genomic_DNA"/>
</dbReference>
<evidence type="ECO:0000256" key="7">
    <source>
        <dbReference type="SAM" id="Phobius"/>
    </source>
</evidence>
<keyword evidence="5 7" id="KW-1133">Transmembrane helix</keyword>
<name>A0AAW5KHA4_9FIRM</name>
<evidence type="ECO:0000256" key="1">
    <source>
        <dbReference type="ARBA" id="ARBA00004127"/>
    </source>
</evidence>
<dbReference type="RefSeq" id="WP_185915937.1">
    <property type="nucleotide sequence ID" value="NZ_JACMSD010000004.1"/>
</dbReference>
<dbReference type="Pfam" id="PF02508">
    <property type="entry name" value="Rnf-Nqr"/>
    <property type="match status" value="1"/>
</dbReference>
<dbReference type="AlphaFoldDB" id="A0AAW5KHA4"/>
<gene>
    <name evidence="8" type="ORF">NE646_08005</name>
</gene>
<evidence type="ECO:0000256" key="4">
    <source>
        <dbReference type="ARBA" id="ARBA00022967"/>
    </source>
</evidence>
<keyword evidence="2" id="KW-0813">Transport</keyword>
<evidence type="ECO:0000256" key="3">
    <source>
        <dbReference type="ARBA" id="ARBA00022692"/>
    </source>
</evidence>
<dbReference type="GO" id="GO:0012505">
    <property type="term" value="C:endomembrane system"/>
    <property type="evidence" value="ECO:0007669"/>
    <property type="project" value="UniProtKB-SubCell"/>
</dbReference>
<accession>A0AAW5KHA4</accession>
<dbReference type="PANTHER" id="PTHR30586">
    <property type="entry name" value="ELECTRON TRANSPORT COMPLEX PROTEIN RNFE"/>
    <property type="match status" value="1"/>
</dbReference>
<dbReference type="InterPro" id="IPR003667">
    <property type="entry name" value="NqrDE/RnfAE"/>
</dbReference>
<protein>
    <recommendedName>
        <fullName evidence="10">NADH:ubiquinone oxidoreductase</fullName>
    </recommendedName>
</protein>
<dbReference type="PIRSF" id="PIRSF006102">
    <property type="entry name" value="NQR_DE"/>
    <property type="match status" value="1"/>
</dbReference>
<keyword evidence="3 7" id="KW-0812">Transmembrane</keyword>
<evidence type="ECO:0000313" key="9">
    <source>
        <dbReference type="Proteomes" id="UP001205063"/>
    </source>
</evidence>
<sequence length="226" mass="25101">MTKFKRRFRAWKERGRLFFGRHQDDLGRVDGIFSQNPILMQGLALAPAIVATQSLKAGVILSLGFLGVVVPTILLGSLLFKKVDAVYRTILTALLGALLFVPVAYGLSQMFPFVSTNVGIYLPILIVDSIVVTKCSSYTHFGVDRYTFLDLFCTWLGFTLVVCVVGALREVLAYGRLWGVTLKGVVPVSRSIALPFFGFFLIAVLAAGFRFLNNSFRHWINKKEGK</sequence>
<feature type="transmembrane region" description="Helical" evidence="7">
    <location>
        <begin position="118"/>
        <end position="136"/>
    </location>
</feature>
<keyword evidence="6 7" id="KW-0472">Membrane</keyword>
<keyword evidence="4" id="KW-1278">Translocase</keyword>
<dbReference type="PANTHER" id="PTHR30586:SF0">
    <property type="entry name" value="ION-TRANSLOCATING OXIDOREDUCTASE COMPLEX SUBUNIT E"/>
    <property type="match status" value="1"/>
</dbReference>
<evidence type="ECO:0008006" key="10">
    <source>
        <dbReference type="Google" id="ProtNLM"/>
    </source>
</evidence>
<evidence type="ECO:0000256" key="5">
    <source>
        <dbReference type="ARBA" id="ARBA00022989"/>
    </source>
</evidence>